<feature type="compositionally biased region" description="Low complexity" evidence="1">
    <location>
        <begin position="418"/>
        <end position="438"/>
    </location>
</feature>
<name>A0A6J3GX37_SAPAP</name>
<dbReference type="RefSeq" id="XP_032122818.1">
    <property type="nucleotide sequence ID" value="XM_032266927.1"/>
</dbReference>
<proteinExistence type="predicted"/>
<reference evidence="3" key="1">
    <citation type="submission" date="2025-08" db="UniProtKB">
        <authorList>
            <consortium name="RefSeq"/>
        </authorList>
    </citation>
    <scope>IDENTIFICATION</scope>
    <source>
        <tissue evidence="3">Blood</tissue>
    </source>
</reference>
<feature type="compositionally biased region" description="Low complexity" evidence="1">
    <location>
        <begin position="47"/>
        <end position="58"/>
    </location>
</feature>
<feature type="compositionally biased region" description="Low complexity" evidence="1">
    <location>
        <begin position="199"/>
        <end position="208"/>
    </location>
</feature>
<feature type="compositionally biased region" description="Basic and acidic residues" evidence="1">
    <location>
        <begin position="140"/>
        <end position="152"/>
    </location>
</feature>
<sequence>MGEGSQLGRAKGRECGYPGGSLVRNRAGAEPWKPLPHPHQPDLEEWGQLGSSSSAGGLFPRAPSPLILPVPLPRTRVGFPLPCRNPRLREKRRPEAGKLPTSHHGCFVQFGEQAVRPCKPASVSTAAAAGPSRFPSPSFREARQARGARERPRCWGRRAGSFQLAPFHLDPARDPSSGWSVRLRRLPLAGLSVTGSGAGPEAGASPAPARNPAPARGPPQLHRHDTDTQSLQLLSESGALGTRRRRGQPGARTPAPAPAGLRAAAPSWPGAGGGDRAPAPASGAGLPAAAAAAAQLRAPRAPGSRRISEAAPAEAGERSRRRGRPPWLPAPTGPRSVRRASALVTFPGRLPWPRAPGPAPQAGARPSPVPPSRGAAGGRRRPGGRARRGRLQPPPLPAPLRSAPGPAGLLLPRRRAGARAPEAGGAAALASPGRSRAGPALKGRIGWERGRWSRPRRPLPGPSPRRTQAPAHAGRLRLGRVPRARSSSKQRPRRKKKKGQCSAWTTRTLAAAFGAGGSPELCAWHCRSEEDSACRDPDPDALSLVGGGATRFIRVFLCLASVTAKKVL</sequence>
<evidence type="ECO:0000313" key="3">
    <source>
        <dbReference type="RefSeq" id="XP_032122818.1"/>
    </source>
</evidence>
<feature type="compositionally biased region" description="Low complexity" evidence="1">
    <location>
        <begin position="248"/>
        <end position="269"/>
    </location>
</feature>
<evidence type="ECO:0000313" key="2">
    <source>
        <dbReference type="Proteomes" id="UP000504640"/>
    </source>
</evidence>
<accession>A0A6J3GX37</accession>
<feature type="compositionally biased region" description="Low complexity" evidence="1">
    <location>
        <begin position="399"/>
        <end position="411"/>
    </location>
</feature>
<feature type="compositionally biased region" description="Low complexity" evidence="1">
    <location>
        <begin position="276"/>
        <end position="302"/>
    </location>
</feature>
<feature type="compositionally biased region" description="Basic residues" evidence="1">
    <location>
        <begin position="474"/>
        <end position="499"/>
    </location>
</feature>
<dbReference type="AlphaFoldDB" id="A0A6J3GX37"/>
<feature type="region of interest" description="Disordered" evidence="1">
    <location>
        <begin position="239"/>
        <end position="502"/>
    </location>
</feature>
<dbReference type="GeneID" id="116542145"/>
<feature type="region of interest" description="Disordered" evidence="1">
    <location>
        <begin position="194"/>
        <end position="227"/>
    </location>
</feature>
<protein>
    <submittedName>
        <fullName evidence="3">Collagen alpha-1(I) chain-like</fullName>
    </submittedName>
</protein>
<organism evidence="2 3">
    <name type="scientific">Sapajus apella</name>
    <name type="common">Brown-capped capuchin</name>
    <name type="synonym">Cebus apella</name>
    <dbReference type="NCBI Taxonomy" id="9515"/>
    <lineage>
        <taxon>Eukaryota</taxon>
        <taxon>Metazoa</taxon>
        <taxon>Chordata</taxon>
        <taxon>Craniata</taxon>
        <taxon>Vertebrata</taxon>
        <taxon>Euteleostomi</taxon>
        <taxon>Mammalia</taxon>
        <taxon>Eutheria</taxon>
        <taxon>Euarchontoglires</taxon>
        <taxon>Primates</taxon>
        <taxon>Haplorrhini</taxon>
        <taxon>Platyrrhini</taxon>
        <taxon>Cebidae</taxon>
        <taxon>Cebinae</taxon>
        <taxon>Sapajus</taxon>
    </lineage>
</organism>
<feature type="region of interest" description="Disordered" evidence="1">
    <location>
        <begin position="1"/>
        <end position="60"/>
    </location>
</feature>
<feature type="compositionally biased region" description="Basic residues" evidence="1">
    <location>
        <begin position="378"/>
        <end position="390"/>
    </location>
</feature>
<evidence type="ECO:0000256" key="1">
    <source>
        <dbReference type="SAM" id="MobiDB-lite"/>
    </source>
</evidence>
<keyword evidence="2" id="KW-1185">Reference proteome</keyword>
<dbReference type="Proteomes" id="UP000504640">
    <property type="component" value="Unplaced"/>
</dbReference>
<gene>
    <name evidence="3" type="primary">LOC116542145</name>
</gene>
<feature type="region of interest" description="Disordered" evidence="1">
    <location>
        <begin position="126"/>
        <end position="152"/>
    </location>
</feature>